<evidence type="ECO:0000256" key="19">
    <source>
        <dbReference type="ARBA" id="ARBA00049010"/>
    </source>
</evidence>
<comment type="cofactor">
    <cofactor evidence="1">
        <name>FAD</name>
        <dbReference type="ChEBI" id="CHEBI:57692"/>
    </cofactor>
</comment>
<comment type="catalytic activity">
    <reaction evidence="18">
        <text>a quinone + NADH + H(+) = a quinol + NAD(+)</text>
        <dbReference type="Rhea" id="RHEA:46160"/>
        <dbReference type="ChEBI" id="CHEBI:15378"/>
        <dbReference type="ChEBI" id="CHEBI:24646"/>
        <dbReference type="ChEBI" id="CHEBI:57540"/>
        <dbReference type="ChEBI" id="CHEBI:57945"/>
        <dbReference type="ChEBI" id="CHEBI:132124"/>
        <dbReference type="EC" id="1.6.5.9"/>
    </reaction>
</comment>
<evidence type="ECO:0000256" key="14">
    <source>
        <dbReference type="ARBA" id="ARBA00023027"/>
    </source>
</evidence>
<keyword evidence="25" id="KW-1185">Reference proteome</keyword>
<keyword evidence="14" id="KW-0520">NAD</keyword>
<comment type="catalytic activity">
    <reaction evidence="19">
        <text>a ubiquinone + NADH + H(+) = a ubiquinol + NAD(+)</text>
        <dbReference type="Rhea" id="RHEA:23152"/>
        <dbReference type="Rhea" id="RHEA-COMP:9565"/>
        <dbReference type="Rhea" id="RHEA-COMP:9566"/>
        <dbReference type="ChEBI" id="CHEBI:15378"/>
        <dbReference type="ChEBI" id="CHEBI:16389"/>
        <dbReference type="ChEBI" id="CHEBI:17976"/>
        <dbReference type="ChEBI" id="CHEBI:57540"/>
        <dbReference type="ChEBI" id="CHEBI:57945"/>
    </reaction>
</comment>
<evidence type="ECO:0000256" key="10">
    <source>
        <dbReference type="ARBA" id="ARBA00022837"/>
    </source>
</evidence>
<evidence type="ECO:0000256" key="9">
    <source>
        <dbReference type="ARBA" id="ARBA00022827"/>
    </source>
</evidence>
<evidence type="ECO:0000256" key="15">
    <source>
        <dbReference type="ARBA" id="ARBA00023128"/>
    </source>
</evidence>
<dbReference type="EMBL" id="NBSK02000001">
    <property type="protein sequence ID" value="KAJ0227564.1"/>
    <property type="molecule type" value="Genomic_DNA"/>
</dbReference>
<evidence type="ECO:0000313" key="25">
    <source>
        <dbReference type="Proteomes" id="UP000235145"/>
    </source>
</evidence>
<dbReference type="GO" id="GO:0005777">
    <property type="term" value="C:peroxisome"/>
    <property type="evidence" value="ECO:0007669"/>
    <property type="project" value="UniProtKB-SubCell"/>
</dbReference>
<keyword evidence="17" id="KW-0576">Peroxisome</keyword>
<evidence type="ECO:0000256" key="17">
    <source>
        <dbReference type="ARBA" id="ARBA00023140"/>
    </source>
</evidence>
<dbReference type="PRINTS" id="PR00368">
    <property type="entry name" value="FADPNR"/>
</dbReference>
<keyword evidence="10" id="KW-0106">Calcium</keyword>
<dbReference type="InterPro" id="IPR054585">
    <property type="entry name" value="NDH2-like_C"/>
</dbReference>
<dbReference type="InterPro" id="IPR018247">
    <property type="entry name" value="EF_Hand_1_Ca_BS"/>
</dbReference>
<dbReference type="InterPro" id="IPR045024">
    <property type="entry name" value="NDH-2"/>
</dbReference>
<dbReference type="Pfam" id="PF22366">
    <property type="entry name" value="NDH2_C"/>
    <property type="match status" value="1"/>
</dbReference>
<dbReference type="FunFam" id="3.50.50.100:FF:000002">
    <property type="entry name" value="External alternative NAD(P)H-ubiquinone oxidoreductase B1, mitochondrial"/>
    <property type="match status" value="1"/>
</dbReference>
<dbReference type="FunFam" id="3.50.50.100:FF:000008">
    <property type="entry name" value="External alternative NAD(P)H-ubiquinone oxidoreductase B1, mitochondrial"/>
    <property type="match status" value="1"/>
</dbReference>
<comment type="caution">
    <text evidence="24">The sequence shown here is derived from an EMBL/GenBank/DDBJ whole genome shotgun (WGS) entry which is preliminary data.</text>
</comment>
<protein>
    <recommendedName>
        <fullName evidence="20">External alternative NAD(P)H-ubiquinone oxidoreductase B1, mitochondrial</fullName>
        <ecNumber evidence="5">1.6.5.9</ecNumber>
    </recommendedName>
    <alternativeName>
        <fullName evidence="22">External alternative NADH dehydrogenase NDB1</fullName>
    </alternativeName>
    <alternativeName>
        <fullName evidence="21">NADH:ubiquinone reductase (non-electrogenic) NDB1</fullName>
    </alternativeName>
</protein>
<dbReference type="Proteomes" id="UP000235145">
    <property type="component" value="Unassembled WGS sequence"/>
</dbReference>
<evidence type="ECO:0000256" key="20">
    <source>
        <dbReference type="ARBA" id="ARBA00071359"/>
    </source>
</evidence>
<dbReference type="GO" id="GO:0005743">
    <property type="term" value="C:mitochondrial inner membrane"/>
    <property type="evidence" value="ECO:0007669"/>
    <property type="project" value="UniProtKB-SubCell"/>
</dbReference>
<comment type="similarity">
    <text evidence="4">Belongs to the NADH dehydrogenase family.</text>
</comment>
<evidence type="ECO:0000256" key="4">
    <source>
        <dbReference type="ARBA" id="ARBA00005272"/>
    </source>
</evidence>
<evidence type="ECO:0000256" key="11">
    <source>
        <dbReference type="ARBA" id="ARBA00022857"/>
    </source>
</evidence>
<evidence type="ECO:0000256" key="1">
    <source>
        <dbReference type="ARBA" id="ARBA00001974"/>
    </source>
</evidence>
<keyword evidence="6" id="KW-0285">Flavoprotein</keyword>
<keyword evidence="11" id="KW-0521">NADP</keyword>
<dbReference type="PROSITE" id="PS00018">
    <property type="entry name" value="EF_HAND_1"/>
    <property type="match status" value="1"/>
</dbReference>
<keyword evidence="7" id="KW-0479">Metal-binding</keyword>
<dbReference type="InterPro" id="IPR002048">
    <property type="entry name" value="EF_hand_dom"/>
</dbReference>
<evidence type="ECO:0000256" key="22">
    <source>
        <dbReference type="ARBA" id="ARBA00083051"/>
    </source>
</evidence>
<evidence type="ECO:0000256" key="13">
    <source>
        <dbReference type="ARBA" id="ARBA00023002"/>
    </source>
</evidence>
<dbReference type="GO" id="GO:0016491">
    <property type="term" value="F:oxidoreductase activity"/>
    <property type="evidence" value="ECO:0000318"/>
    <property type="project" value="GO_Central"/>
</dbReference>
<dbReference type="EC" id="1.6.5.9" evidence="5"/>
<proteinExistence type="inferred from homology"/>
<evidence type="ECO:0000256" key="16">
    <source>
        <dbReference type="ARBA" id="ARBA00023136"/>
    </source>
</evidence>
<evidence type="ECO:0000256" key="12">
    <source>
        <dbReference type="ARBA" id="ARBA00022946"/>
    </source>
</evidence>
<dbReference type="Gene3D" id="3.50.50.100">
    <property type="match status" value="2"/>
</dbReference>
<dbReference type="GO" id="GO:0005509">
    <property type="term" value="F:calcium ion binding"/>
    <property type="evidence" value="ECO:0007669"/>
    <property type="project" value="InterPro"/>
</dbReference>
<accession>A0A9R1WPT3</accession>
<keyword evidence="9" id="KW-0274">FAD</keyword>
<evidence type="ECO:0000256" key="18">
    <source>
        <dbReference type="ARBA" id="ARBA00047599"/>
    </source>
</evidence>
<dbReference type="Pfam" id="PF07992">
    <property type="entry name" value="Pyr_redox_2"/>
    <property type="match status" value="1"/>
</dbReference>
<evidence type="ECO:0000256" key="7">
    <source>
        <dbReference type="ARBA" id="ARBA00022723"/>
    </source>
</evidence>
<dbReference type="InterPro" id="IPR036188">
    <property type="entry name" value="FAD/NAD-bd_sf"/>
</dbReference>
<evidence type="ECO:0000313" key="24">
    <source>
        <dbReference type="EMBL" id="KAJ0227564.1"/>
    </source>
</evidence>
<dbReference type="SMART" id="SM00054">
    <property type="entry name" value="EFh"/>
    <property type="match status" value="1"/>
</dbReference>
<organism evidence="24 25">
    <name type="scientific">Lactuca sativa</name>
    <name type="common">Garden lettuce</name>
    <dbReference type="NCBI Taxonomy" id="4236"/>
    <lineage>
        <taxon>Eukaryota</taxon>
        <taxon>Viridiplantae</taxon>
        <taxon>Streptophyta</taxon>
        <taxon>Embryophyta</taxon>
        <taxon>Tracheophyta</taxon>
        <taxon>Spermatophyta</taxon>
        <taxon>Magnoliopsida</taxon>
        <taxon>eudicotyledons</taxon>
        <taxon>Gunneridae</taxon>
        <taxon>Pentapetalae</taxon>
        <taxon>asterids</taxon>
        <taxon>campanulids</taxon>
        <taxon>Asterales</taxon>
        <taxon>Asteraceae</taxon>
        <taxon>Cichorioideae</taxon>
        <taxon>Cichorieae</taxon>
        <taxon>Lactucinae</taxon>
        <taxon>Lactuca</taxon>
    </lineage>
</organism>
<keyword evidence="13" id="KW-0560">Oxidoreductase</keyword>
<keyword evidence="12" id="KW-0809">Transit peptide</keyword>
<dbReference type="InterPro" id="IPR011992">
    <property type="entry name" value="EF-hand-dom_pair"/>
</dbReference>
<name>A0A9R1WPT3_LACSA</name>
<dbReference type="Pfam" id="PF00036">
    <property type="entry name" value="EF-hand_1"/>
    <property type="match status" value="1"/>
</dbReference>
<keyword evidence="8" id="KW-0999">Mitochondrion inner membrane</keyword>
<dbReference type="PANTHER" id="PTHR43706">
    <property type="entry name" value="NADH DEHYDROGENASE"/>
    <property type="match status" value="1"/>
</dbReference>
<evidence type="ECO:0000259" key="23">
    <source>
        <dbReference type="PROSITE" id="PS50222"/>
    </source>
</evidence>
<dbReference type="AlphaFoldDB" id="A0A9R1WPT3"/>
<evidence type="ECO:0000256" key="6">
    <source>
        <dbReference type="ARBA" id="ARBA00022630"/>
    </source>
</evidence>
<dbReference type="GO" id="GO:0050136">
    <property type="term" value="F:NADH dehydrogenase (quinone) (non-electrogenic) activity"/>
    <property type="evidence" value="ECO:0007669"/>
    <property type="project" value="UniProtKB-EC"/>
</dbReference>
<comment type="subcellular location">
    <subcellularLocation>
        <location evidence="2">Mitochondrion inner membrane</location>
        <topology evidence="2">Peripheral membrane protein</topology>
        <orientation evidence="2">Intermembrane side</orientation>
    </subcellularLocation>
    <subcellularLocation>
        <location evidence="3">Peroxisome</location>
    </subcellularLocation>
</comment>
<evidence type="ECO:0000256" key="5">
    <source>
        <dbReference type="ARBA" id="ARBA00012637"/>
    </source>
</evidence>
<dbReference type="GO" id="GO:0005739">
    <property type="term" value="C:mitochondrion"/>
    <property type="evidence" value="ECO:0000318"/>
    <property type="project" value="GO_Central"/>
</dbReference>
<dbReference type="InterPro" id="IPR023753">
    <property type="entry name" value="FAD/NAD-binding_dom"/>
</dbReference>
<dbReference type="PROSITE" id="PS50222">
    <property type="entry name" value="EF_HAND_2"/>
    <property type="match status" value="1"/>
</dbReference>
<sequence>MKSSNIYERFSQTFRQHPSLSRFLVVFAVSSKNPLLFTHFSGGGLVAYSEGNILSSSPKIDELPEAGNKKKRVVVLGTGWAGTSFLKNLKNSSYDVQVVSPRNYFAFTPLLPSVTVGTVEARSVVEPIRNIVKKKNVNVNFLEAECYKIDAKNKKVYCRSTQDEKEEFIVDYDYLVVAMGARVNTFNTPGVEENCLYLKEVEDALKIRRSVIDCFEKASLPNVSEDERKRMLQFVVVGGGPTGVEFAAELHDFVSEDLVRLYPAVKDFVKISLLEATDHILNMFDKRITAFAEEKFHRDGIDLRTGSMVVKVTDKEISTKEIKTGKISTIPYGMAVWSTGIATRPVVMDFMKQIGQANRRVLATDEWLRVEGTNSIYALGDCATINQRKVMEDISSIFKKADKDNSGTLTVKEFQEALDDICDRYPQVQLYLKNKKMSNLVDLLKESKGDVAKESIALNVEEFKSALSQVDSQMKNLPATAQVAAQQGSYLADCFNRMDECEKHPEGPLRFRESGRHRYKHLGQFAPLGGEQTAAQLPGDWVSIGHSTQWLWYSVYASKQVSWRTRSLVVSDWMRRFIFGRDSSQI</sequence>
<keyword evidence="15" id="KW-0496">Mitochondrion</keyword>
<keyword evidence="16" id="KW-0472">Membrane</keyword>
<evidence type="ECO:0000256" key="8">
    <source>
        <dbReference type="ARBA" id="ARBA00022792"/>
    </source>
</evidence>
<evidence type="ECO:0000256" key="3">
    <source>
        <dbReference type="ARBA" id="ARBA00004275"/>
    </source>
</evidence>
<gene>
    <name evidence="24" type="ORF">LSAT_V11C100048050</name>
</gene>
<feature type="domain" description="EF-hand" evidence="23">
    <location>
        <begin position="389"/>
        <end position="424"/>
    </location>
</feature>
<dbReference type="PANTHER" id="PTHR43706:SF47">
    <property type="entry name" value="EXTERNAL NADH-UBIQUINONE OXIDOREDUCTASE 1, MITOCHONDRIAL-RELATED"/>
    <property type="match status" value="1"/>
</dbReference>
<reference evidence="24 25" key="1">
    <citation type="journal article" date="2017" name="Nat. Commun.">
        <title>Genome assembly with in vitro proximity ligation data and whole-genome triplication in lettuce.</title>
        <authorList>
            <person name="Reyes-Chin-Wo S."/>
            <person name="Wang Z."/>
            <person name="Yang X."/>
            <person name="Kozik A."/>
            <person name="Arikit S."/>
            <person name="Song C."/>
            <person name="Xia L."/>
            <person name="Froenicke L."/>
            <person name="Lavelle D.O."/>
            <person name="Truco M.J."/>
            <person name="Xia R."/>
            <person name="Zhu S."/>
            <person name="Xu C."/>
            <person name="Xu H."/>
            <person name="Xu X."/>
            <person name="Cox K."/>
            <person name="Korf I."/>
            <person name="Meyers B.C."/>
            <person name="Michelmore R.W."/>
        </authorList>
    </citation>
    <scope>NUCLEOTIDE SEQUENCE [LARGE SCALE GENOMIC DNA]</scope>
    <source>
        <strain evidence="25">cv. Salinas</strain>
        <tissue evidence="24">Seedlings</tissue>
    </source>
</reference>
<evidence type="ECO:0000256" key="2">
    <source>
        <dbReference type="ARBA" id="ARBA00004137"/>
    </source>
</evidence>
<evidence type="ECO:0000256" key="21">
    <source>
        <dbReference type="ARBA" id="ARBA00082287"/>
    </source>
</evidence>
<dbReference type="SUPFAM" id="SSF47473">
    <property type="entry name" value="EF-hand"/>
    <property type="match status" value="1"/>
</dbReference>
<dbReference type="SUPFAM" id="SSF51905">
    <property type="entry name" value="FAD/NAD(P)-binding domain"/>
    <property type="match status" value="2"/>
</dbReference>